<proteinExistence type="predicted"/>
<comment type="caution">
    <text evidence="1">The sequence shown here is derived from an EMBL/GenBank/DDBJ whole genome shotgun (WGS) entry which is preliminary data.</text>
</comment>
<evidence type="ECO:0000313" key="1">
    <source>
        <dbReference type="EMBL" id="KAF6751374.1"/>
    </source>
</evidence>
<accession>A0A8H6HQL1</accession>
<dbReference type="AlphaFoldDB" id="A0A8H6HQL1"/>
<dbReference type="Proteomes" id="UP000521943">
    <property type="component" value="Unassembled WGS sequence"/>
</dbReference>
<dbReference type="EMBL" id="JACGCI010000051">
    <property type="protein sequence ID" value="KAF6751374.1"/>
    <property type="molecule type" value="Genomic_DNA"/>
</dbReference>
<organism evidence="1 2">
    <name type="scientific">Ephemerocybe angulata</name>
    <dbReference type="NCBI Taxonomy" id="980116"/>
    <lineage>
        <taxon>Eukaryota</taxon>
        <taxon>Fungi</taxon>
        <taxon>Dikarya</taxon>
        <taxon>Basidiomycota</taxon>
        <taxon>Agaricomycotina</taxon>
        <taxon>Agaricomycetes</taxon>
        <taxon>Agaricomycetidae</taxon>
        <taxon>Agaricales</taxon>
        <taxon>Agaricineae</taxon>
        <taxon>Psathyrellaceae</taxon>
        <taxon>Ephemerocybe</taxon>
    </lineage>
</organism>
<gene>
    <name evidence="1" type="ORF">DFP72DRAFT_1137978</name>
</gene>
<sequence>MTRQIFPSPNELPQVLPWSSFNIIPPSHFLYSHYKLDQVPLWFLRLSTNPPLAQAAELTAPSTCPPRRLNWGFSEKVQQSAVSTRHTFNSTAQVDVRRPLMSGITYPVPGALRRASGMLILTLASSLKNEHRSTKFRHVGLPSQRSLCSRPPASHVANASRVLTTLAEAVPRPVDAPGPRKYSSSRWPPPFCTPPAFSDLSMPAV</sequence>
<reference evidence="1 2" key="1">
    <citation type="submission" date="2020-07" db="EMBL/GenBank/DDBJ databases">
        <title>Comparative genomics of pyrophilous fungi reveals a link between fire events and developmental genes.</title>
        <authorList>
            <consortium name="DOE Joint Genome Institute"/>
            <person name="Steindorff A.S."/>
            <person name="Carver A."/>
            <person name="Calhoun S."/>
            <person name="Stillman K."/>
            <person name="Liu H."/>
            <person name="Lipzen A."/>
            <person name="Pangilinan J."/>
            <person name="Labutti K."/>
            <person name="Bruns T.D."/>
            <person name="Grigoriev I.V."/>
        </authorList>
    </citation>
    <scope>NUCLEOTIDE SEQUENCE [LARGE SCALE GENOMIC DNA]</scope>
    <source>
        <strain evidence="1 2">CBS 144469</strain>
    </source>
</reference>
<keyword evidence="2" id="KW-1185">Reference proteome</keyword>
<name>A0A8H6HQL1_9AGAR</name>
<protein>
    <submittedName>
        <fullName evidence="1">Uncharacterized protein</fullName>
    </submittedName>
</protein>
<evidence type="ECO:0000313" key="2">
    <source>
        <dbReference type="Proteomes" id="UP000521943"/>
    </source>
</evidence>